<name>C9LJR6_9BACT</name>
<dbReference type="InterPro" id="IPR047959">
    <property type="entry name" value="Transpos_IS5"/>
</dbReference>
<comment type="function">
    <text evidence="1">Involved in the transposition of the insertion sequence IS5.</text>
</comment>
<reference evidence="9" key="1">
    <citation type="submission" date="2009-09" db="EMBL/GenBank/DDBJ databases">
        <authorList>
            <person name="Weinstock G."/>
            <person name="Sodergren E."/>
            <person name="Clifton S."/>
            <person name="Fulton L."/>
            <person name="Fulton B."/>
            <person name="Courtney L."/>
            <person name="Fronick C."/>
            <person name="Harrison M."/>
            <person name="Strong C."/>
            <person name="Farmer C."/>
            <person name="Delahaunty K."/>
            <person name="Markovic C."/>
            <person name="Hall O."/>
            <person name="Minx P."/>
            <person name="Tomlinson C."/>
            <person name="Mitreva M."/>
            <person name="Nelson J."/>
            <person name="Hou S."/>
            <person name="Wollam A."/>
            <person name="Pepin K.H."/>
            <person name="Johnson M."/>
            <person name="Bhonagiri V."/>
            <person name="Nash W.E."/>
            <person name="Warren W."/>
            <person name="Chinwalla A."/>
            <person name="Mardis E.R."/>
            <person name="Wilson R.K."/>
        </authorList>
    </citation>
    <scope>NUCLEOTIDE SEQUENCE [LARGE SCALE GENOMIC DNA]</scope>
    <source>
        <strain evidence="9">ATCC 51259</strain>
    </source>
</reference>
<protein>
    <submittedName>
        <fullName evidence="9">Transposase, IS4 family</fullName>
    </submittedName>
</protein>
<evidence type="ECO:0000256" key="2">
    <source>
        <dbReference type="ARBA" id="ARBA00010075"/>
    </source>
</evidence>
<evidence type="ECO:0000256" key="5">
    <source>
        <dbReference type="ARBA" id="ARBA00023172"/>
    </source>
</evidence>
<keyword evidence="10" id="KW-1185">Reference proteome</keyword>
<proteinExistence type="inferred from homology"/>
<dbReference type="InterPro" id="IPR008490">
    <property type="entry name" value="Transposase_InsH_N"/>
</dbReference>
<dbReference type="PANTHER" id="PTHR35604:SF2">
    <property type="entry name" value="TRANSPOSASE INSH FOR INSERTION SEQUENCE ELEMENT IS5A-RELATED"/>
    <property type="match status" value="1"/>
</dbReference>
<dbReference type="RefSeq" id="WP_006256287.1">
    <property type="nucleotide sequence ID" value="NZ_GG700643.1"/>
</dbReference>
<dbReference type="Proteomes" id="UP000003460">
    <property type="component" value="Unassembled WGS sequence"/>
</dbReference>
<evidence type="ECO:0000256" key="1">
    <source>
        <dbReference type="ARBA" id="ARBA00003544"/>
    </source>
</evidence>
<feature type="domain" description="Transposase InsH N-terminal" evidence="8">
    <location>
        <begin position="25"/>
        <end position="118"/>
    </location>
</feature>
<gene>
    <name evidence="9" type="ORF">GCWU000325_02480</name>
</gene>
<evidence type="ECO:0000313" key="10">
    <source>
        <dbReference type="Proteomes" id="UP000003460"/>
    </source>
</evidence>
<dbReference type="Pfam" id="PF01609">
    <property type="entry name" value="DDE_Tnp_1"/>
    <property type="match status" value="1"/>
</dbReference>
<dbReference type="GO" id="GO:0003677">
    <property type="term" value="F:DNA binding"/>
    <property type="evidence" value="ECO:0007669"/>
    <property type="project" value="UniProtKB-KW"/>
</dbReference>
<feature type="compositionally biased region" description="Basic and acidic residues" evidence="6">
    <location>
        <begin position="169"/>
        <end position="180"/>
    </location>
</feature>
<dbReference type="Pfam" id="PF05598">
    <property type="entry name" value="DUF772"/>
    <property type="match status" value="1"/>
</dbReference>
<comment type="caution">
    <text evidence="9">The sequence shown here is derived from an EMBL/GenBank/DDBJ whole genome shotgun (WGS) entry which is preliminary data.</text>
</comment>
<evidence type="ECO:0000259" key="8">
    <source>
        <dbReference type="Pfam" id="PF05598"/>
    </source>
</evidence>
<dbReference type="InterPro" id="IPR002559">
    <property type="entry name" value="Transposase_11"/>
</dbReference>
<keyword evidence="4" id="KW-0238">DNA-binding</keyword>
<evidence type="ECO:0000256" key="4">
    <source>
        <dbReference type="ARBA" id="ARBA00023125"/>
    </source>
</evidence>
<sequence length="360" mass="41622">MARQGKSTNDEVSFADVMLEKRCRKAQNVFLNQVDRLIDWRPIRTLINKKYTKRQNAAGAPAYDVILLFKMLLLQTWYGLSDCALEERVNDSVTFSRFLGLSMEAVSPDHSTISRFRTALTESGLMDKLLKAFNKQLSAHHISIKEGVLIDASIVDSPHRPNGTLRITVADDREDTRSDDEKDEEEAYHKFLLQERKGTDGEARWVKKKVYRYGYKKHVLTNREGIIRQVITTPANRNDLKELIPLLREEDLPADTPVYADKGYATEENRAFLARHHLRDCIMHRAYRNRPLSQAQHLFNRSISPIRSVIERTFGSIRRWFDGGRCRYRGLAKTHTQNILESIAFNLYRTPGLIISKCVK</sequence>
<organism evidence="9 10">
    <name type="scientific">Alloprevotella tannerae ATCC 51259</name>
    <dbReference type="NCBI Taxonomy" id="626522"/>
    <lineage>
        <taxon>Bacteria</taxon>
        <taxon>Pseudomonadati</taxon>
        <taxon>Bacteroidota</taxon>
        <taxon>Bacteroidia</taxon>
        <taxon>Bacteroidales</taxon>
        <taxon>Prevotellaceae</taxon>
        <taxon>Alloprevotella</taxon>
    </lineage>
</organism>
<feature type="region of interest" description="Disordered" evidence="6">
    <location>
        <begin position="163"/>
        <end position="185"/>
    </location>
</feature>
<dbReference type="GO" id="GO:0004803">
    <property type="term" value="F:transposase activity"/>
    <property type="evidence" value="ECO:0007669"/>
    <property type="project" value="InterPro"/>
</dbReference>
<dbReference type="GO" id="GO:0006313">
    <property type="term" value="P:DNA transposition"/>
    <property type="evidence" value="ECO:0007669"/>
    <property type="project" value="InterPro"/>
</dbReference>
<evidence type="ECO:0000259" key="7">
    <source>
        <dbReference type="Pfam" id="PF01609"/>
    </source>
</evidence>
<dbReference type="HOGENOM" id="CLU_049873_1_1_10"/>
<evidence type="ECO:0000313" key="9">
    <source>
        <dbReference type="EMBL" id="EEX70438.1"/>
    </source>
</evidence>
<dbReference type="NCBIfam" id="NF033581">
    <property type="entry name" value="transpos_IS5_4"/>
    <property type="match status" value="1"/>
</dbReference>
<feature type="domain" description="Transposase IS4-like" evidence="7">
    <location>
        <begin position="147"/>
        <end position="347"/>
    </location>
</feature>
<keyword evidence="3" id="KW-0815">Transposition</keyword>
<keyword evidence="5" id="KW-0233">DNA recombination</keyword>
<comment type="similarity">
    <text evidence="2">Belongs to the transposase 11 family.</text>
</comment>
<evidence type="ECO:0000256" key="3">
    <source>
        <dbReference type="ARBA" id="ARBA00022578"/>
    </source>
</evidence>
<dbReference type="OrthoDB" id="890578at2"/>
<dbReference type="PANTHER" id="PTHR35604">
    <property type="entry name" value="TRANSPOSASE INSH FOR INSERTION SEQUENCE ELEMENT IS5A-RELATED"/>
    <property type="match status" value="1"/>
</dbReference>
<dbReference type="AlphaFoldDB" id="C9LJR6"/>
<accession>C9LJR6</accession>
<dbReference type="GeneID" id="84577080"/>
<evidence type="ECO:0000256" key="6">
    <source>
        <dbReference type="SAM" id="MobiDB-lite"/>
    </source>
</evidence>
<dbReference type="eggNOG" id="COG3039">
    <property type="taxonomic scope" value="Bacteria"/>
</dbReference>
<dbReference type="EMBL" id="ACIJ02000028">
    <property type="protein sequence ID" value="EEX70438.1"/>
    <property type="molecule type" value="Genomic_DNA"/>
</dbReference>